<keyword evidence="11" id="KW-0624">Polysaccharide degradation</keyword>
<evidence type="ECO:0000256" key="12">
    <source>
        <dbReference type="ARBA" id="ARBA00037278"/>
    </source>
</evidence>
<dbReference type="SUPFAM" id="SSF51126">
    <property type="entry name" value="Pectin lyase-like"/>
    <property type="match status" value="1"/>
</dbReference>
<dbReference type="GO" id="GO:0005576">
    <property type="term" value="C:extracellular region"/>
    <property type="evidence" value="ECO:0007669"/>
    <property type="project" value="UniProtKB-SubCell"/>
</dbReference>
<keyword evidence="7" id="KW-0325">Glycoprotein</keyword>
<evidence type="ECO:0000256" key="14">
    <source>
        <dbReference type="SAM" id="SignalP"/>
    </source>
</evidence>
<feature type="chain" id="PRO_5040884140" description="Pectin lyase-like protein" evidence="14">
    <location>
        <begin position="24"/>
        <end position="393"/>
    </location>
</feature>
<evidence type="ECO:0000256" key="2">
    <source>
        <dbReference type="ARBA" id="ARBA00008834"/>
    </source>
</evidence>
<keyword evidence="10" id="KW-0961">Cell wall biogenesis/degradation</keyword>
<organism evidence="15 16">
    <name type="scientific">Didymosphaeria variabile</name>
    <dbReference type="NCBI Taxonomy" id="1932322"/>
    <lineage>
        <taxon>Eukaryota</taxon>
        <taxon>Fungi</taxon>
        <taxon>Dikarya</taxon>
        <taxon>Ascomycota</taxon>
        <taxon>Pezizomycotina</taxon>
        <taxon>Dothideomycetes</taxon>
        <taxon>Pleosporomycetidae</taxon>
        <taxon>Pleosporales</taxon>
        <taxon>Massarineae</taxon>
        <taxon>Didymosphaeriaceae</taxon>
        <taxon>Didymosphaeria</taxon>
    </lineage>
</organism>
<evidence type="ECO:0000256" key="5">
    <source>
        <dbReference type="ARBA" id="ARBA00022737"/>
    </source>
</evidence>
<dbReference type="EMBL" id="JAPEUX010000003">
    <property type="protein sequence ID" value="KAJ4355565.1"/>
    <property type="molecule type" value="Genomic_DNA"/>
</dbReference>
<protein>
    <recommendedName>
        <fullName evidence="17">Pectin lyase-like protein</fullName>
    </recommendedName>
</protein>
<dbReference type="InterPro" id="IPR012334">
    <property type="entry name" value="Pectin_lyas_fold"/>
</dbReference>
<evidence type="ECO:0000256" key="10">
    <source>
        <dbReference type="ARBA" id="ARBA00023316"/>
    </source>
</evidence>
<evidence type="ECO:0000256" key="13">
    <source>
        <dbReference type="RuleBase" id="RU361169"/>
    </source>
</evidence>
<evidence type="ECO:0000256" key="1">
    <source>
        <dbReference type="ARBA" id="ARBA00004613"/>
    </source>
</evidence>
<dbReference type="PANTHER" id="PTHR31736">
    <property type="match status" value="1"/>
</dbReference>
<dbReference type="AlphaFoldDB" id="A0A9W8XQU2"/>
<comment type="similarity">
    <text evidence="2 13">Belongs to the glycosyl hydrolase 28 family.</text>
</comment>
<dbReference type="GeneID" id="80907113"/>
<keyword evidence="6 13" id="KW-0378">Hydrolase</keyword>
<name>A0A9W8XQU2_9PLEO</name>
<proteinExistence type="inferred from homology"/>
<sequence length="393" mass="43498">MMWSSLIHSTPLALLTLCVVTQSLPSNTCTPLANGYEAIDDSPAINDALKQCGNGGTIVLPANQSYSLFTPLDFSPCRNCDFQIEGTLILAASQLTYYANRQRSVFTIANATGVRIRSVTGSGVVDGNAYWWYQRTNWSPKQGGYPFVWITNSSSDVSVSNLHFKNIQDRVFRLQGNSSDLHFDRLNITAEGINGIYAGFDNFAFEMGSVKNVSISNVDIDFRAGQNNRPVGTCLAFDHATDGVEVRNVTCRRAFMGAQIQFDTMLNSAPSSATTNLTGFAQNILVSNFTFAGDHATGVESWWTLSRKVIRNVIWEWVTVEEGTPADFEACYASQRNSQYYPACVKQASYDAEVVFRHYRGKVGTPPSDPNWGEFNNELMEVKSVFEDWVADA</sequence>
<evidence type="ECO:0000256" key="11">
    <source>
        <dbReference type="ARBA" id="ARBA00023326"/>
    </source>
</evidence>
<evidence type="ECO:0000313" key="15">
    <source>
        <dbReference type="EMBL" id="KAJ4355565.1"/>
    </source>
</evidence>
<dbReference type="GO" id="GO:0004650">
    <property type="term" value="F:polygalacturonase activity"/>
    <property type="evidence" value="ECO:0007669"/>
    <property type="project" value="InterPro"/>
</dbReference>
<evidence type="ECO:0000256" key="4">
    <source>
        <dbReference type="ARBA" id="ARBA00022729"/>
    </source>
</evidence>
<keyword evidence="16" id="KW-1185">Reference proteome</keyword>
<feature type="signal peptide" evidence="14">
    <location>
        <begin position="1"/>
        <end position="23"/>
    </location>
</feature>
<dbReference type="OrthoDB" id="187139at2759"/>
<keyword evidence="3" id="KW-0964">Secreted</keyword>
<dbReference type="RefSeq" id="XP_056072691.1">
    <property type="nucleotide sequence ID" value="XM_056212383.1"/>
</dbReference>
<dbReference type="Pfam" id="PF00295">
    <property type="entry name" value="Glyco_hydro_28"/>
    <property type="match status" value="1"/>
</dbReference>
<dbReference type="GO" id="GO:0071555">
    <property type="term" value="P:cell wall organization"/>
    <property type="evidence" value="ECO:0007669"/>
    <property type="project" value="UniProtKB-KW"/>
</dbReference>
<dbReference type="Gene3D" id="2.160.20.10">
    <property type="entry name" value="Single-stranded right-handed beta-helix, Pectin lyase-like"/>
    <property type="match status" value="1"/>
</dbReference>
<evidence type="ECO:0000256" key="6">
    <source>
        <dbReference type="ARBA" id="ARBA00022801"/>
    </source>
</evidence>
<keyword evidence="8" id="KW-0119">Carbohydrate metabolism</keyword>
<evidence type="ECO:0000313" key="16">
    <source>
        <dbReference type="Proteomes" id="UP001140513"/>
    </source>
</evidence>
<evidence type="ECO:0000256" key="7">
    <source>
        <dbReference type="ARBA" id="ARBA00023180"/>
    </source>
</evidence>
<evidence type="ECO:0000256" key="9">
    <source>
        <dbReference type="ARBA" id="ARBA00023295"/>
    </source>
</evidence>
<dbReference type="PANTHER" id="PTHR31736:SF9">
    <property type="entry name" value="ENDO-XYLOGALACTURONAN HYDROLASE A-RELATED"/>
    <property type="match status" value="1"/>
</dbReference>
<comment type="function">
    <text evidence="12">Pectinolytic enzyme involved in the degradation of xylogalacturonan (xga), a galacturonan backbone heavily substituted with xylose, and which is one important component of the hairy regions of pectin. Activity requires a galacturonic acid backbone substituted with xylose.</text>
</comment>
<evidence type="ECO:0000256" key="3">
    <source>
        <dbReference type="ARBA" id="ARBA00022525"/>
    </source>
</evidence>
<keyword evidence="9 13" id="KW-0326">Glycosidase</keyword>
<dbReference type="Proteomes" id="UP001140513">
    <property type="component" value="Unassembled WGS sequence"/>
</dbReference>
<keyword evidence="5" id="KW-0677">Repeat</keyword>
<evidence type="ECO:0008006" key="17">
    <source>
        <dbReference type="Google" id="ProtNLM"/>
    </source>
</evidence>
<dbReference type="GO" id="GO:0000272">
    <property type="term" value="P:polysaccharide catabolic process"/>
    <property type="evidence" value="ECO:0007669"/>
    <property type="project" value="UniProtKB-KW"/>
</dbReference>
<keyword evidence="4 14" id="KW-0732">Signal</keyword>
<reference evidence="15" key="1">
    <citation type="submission" date="2022-10" db="EMBL/GenBank/DDBJ databases">
        <title>Tapping the CABI collections for fungal endophytes: first genome assemblies for Collariella, Neodidymelliopsis, Ascochyta clinopodiicola, Didymella pomorum, Didymosphaeria variabile, Neocosmospora piperis and Neocucurbitaria cava.</title>
        <authorList>
            <person name="Hill R."/>
        </authorList>
    </citation>
    <scope>NUCLEOTIDE SEQUENCE</scope>
    <source>
        <strain evidence="15">IMI 356815</strain>
    </source>
</reference>
<evidence type="ECO:0000256" key="8">
    <source>
        <dbReference type="ARBA" id="ARBA00023277"/>
    </source>
</evidence>
<accession>A0A9W8XQU2</accession>
<comment type="subcellular location">
    <subcellularLocation>
        <location evidence="1">Secreted</location>
    </subcellularLocation>
</comment>
<dbReference type="InterPro" id="IPR000743">
    <property type="entry name" value="Glyco_hydro_28"/>
</dbReference>
<gene>
    <name evidence="15" type="ORF">N0V89_003583</name>
</gene>
<dbReference type="InterPro" id="IPR011050">
    <property type="entry name" value="Pectin_lyase_fold/virulence"/>
</dbReference>
<comment type="caution">
    <text evidence="15">The sequence shown here is derived from an EMBL/GenBank/DDBJ whole genome shotgun (WGS) entry which is preliminary data.</text>
</comment>